<dbReference type="AlphaFoldDB" id="A0A8C8RFL3"/>
<name>A0A8C8RFL3_9SAUR</name>
<reference evidence="1" key="1">
    <citation type="submission" date="2025-08" db="UniProtKB">
        <authorList>
            <consortium name="Ensembl"/>
        </authorList>
    </citation>
    <scope>IDENTIFICATION</scope>
</reference>
<evidence type="ECO:0000313" key="2">
    <source>
        <dbReference type="Proteomes" id="UP000694393"/>
    </source>
</evidence>
<dbReference type="Ensembl" id="ENSPCET00000004258.1">
    <property type="protein sequence ID" value="ENSPCEP00000004128.1"/>
    <property type="gene ID" value="ENSPCEG00000003302.1"/>
</dbReference>
<evidence type="ECO:0000313" key="1">
    <source>
        <dbReference type="Ensembl" id="ENSPCEP00000004128.1"/>
    </source>
</evidence>
<sequence length="164" mass="18027">MAGGCRSMCGVEELVLGAIELRVLCSRWRLVLPTAGPWIPAVPARKRDSALLFPLTPQGPCQHLPPSFLIPLLCPQRPTCYANLKMMKAQGQQLPDSSVGGVEIQYTDVVTGPRWSEPEIWGGGPQKGREATRPQSELYASVHTDRYKTEFANQDYANNHAVPS</sequence>
<accession>A0A8C8RFL3</accession>
<dbReference type="Proteomes" id="UP000694393">
    <property type="component" value="Unplaced"/>
</dbReference>
<proteinExistence type="predicted"/>
<protein>
    <submittedName>
        <fullName evidence="1">Uncharacterized protein</fullName>
    </submittedName>
</protein>
<organism evidence="1 2">
    <name type="scientific">Pelusios castaneus</name>
    <name type="common">West African mud turtle</name>
    <dbReference type="NCBI Taxonomy" id="367368"/>
    <lineage>
        <taxon>Eukaryota</taxon>
        <taxon>Metazoa</taxon>
        <taxon>Chordata</taxon>
        <taxon>Craniata</taxon>
        <taxon>Vertebrata</taxon>
        <taxon>Euteleostomi</taxon>
        <taxon>Archelosauria</taxon>
        <taxon>Testudinata</taxon>
        <taxon>Testudines</taxon>
        <taxon>Pleurodira</taxon>
        <taxon>Pelomedusidae</taxon>
        <taxon>Pelusios</taxon>
    </lineage>
</organism>
<reference evidence="1" key="2">
    <citation type="submission" date="2025-09" db="UniProtKB">
        <authorList>
            <consortium name="Ensembl"/>
        </authorList>
    </citation>
    <scope>IDENTIFICATION</scope>
</reference>
<keyword evidence="2" id="KW-1185">Reference proteome</keyword>